<organismHost>
    <name type="scientific">Cymbidium</name>
    <dbReference type="NCBI Taxonomy" id="14366"/>
</organismHost>
<dbReference type="EMBL" id="MW582793">
    <property type="protein sequence ID" value="QVX32682.1"/>
    <property type="molecule type" value="Genomic_RNA"/>
</dbReference>
<evidence type="ECO:0000313" key="3">
    <source>
        <dbReference type="EMBL" id="QVX32682.1"/>
    </source>
</evidence>
<evidence type="ECO:0000259" key="2">
    <source>
        <dbReference type="Pfam" id="PF08500"/>
    </source>
</evidence>
<protein>
    <submittedName>
        <fullName evidence="3">RNA polymerase pre-readthrough protein</fullName>
    </submittedName>
</protein>
<keyword evidence="1" id="KW-1133">Transmembrane helix</keyword>
<sequence length="296" mass="33016">METIKRLIWPKKEIFVGDFAIGVNRTVPVDVFQLVCRVVLRYMRTGKIECESDSLSKFVVELLKTDCAAKWEWFMKRRQGGDYIVPLSIATIPLMPLLSCTTSVRAVSVGVLGCGFSSNIPIPRLSVPRKGLLLRLAAGLALVPICALAVYATLPREKLSVYKLRTEARTHMEDEKEATDCLVVESARELKGKDGEDLLTGSRMTKVVASTGRRRRTPYAAKVAQVARAKVGYLRNTPENRLIYQRVIIEIMDKDCVRYVDRDVILPLAIGCCFVYQDGVEESAALWGSQDSLGVK</sequence>
<keyword evidence="1" id="KW-0812">Transmembrane</keyword>
<feature type="domain" description="Tombusvirus p33" evidence="2">
    <location>
        <begin position="142"/>
        <end position="289"/>
    </location>
</feature>
<dbReference type="GO" id="GO:0003968">
    <property type="term" value="F:RNA-directed RNA polymerase activity"/>
    <property type="evidence" value="ECO:0007669"/>
    <property type="project" value="InterPro"/>
</dbReference>
<dbReference type="InterPro" id="IPR013707">
    <property type="entry name" value="Tombusvirus_p33"/>
</dbReference>
<gene>
    <name evidence="3" type="primary">ORF1</name>
</gene>
<name>A0A8E7IYQ4_CRV</name>
<reference evidence="3" key="1">
    <citation type="submission" date="2021-02" db="EMBL/GenBank/DDBJ databases">
        <authorList>
            <person name="Knierim D."/>
            <person name="Margaria P."/>
            <person name="Menzel W."/>
            <person name="Winter S."/>
        </authorList>
    </citation>
    <scope>NUCLEOTIDE SEQUENCE</scope>
    <source>
        <strain evidence="3">DSMZ PV-0272</strain>
    </source>
</reference>
<evidence type="ECO:0000256" key="1">
    <source>
        <dbReference type="SAM" id="Phobius"/>
    </source>
</evidence>
<keyword evidence="1" id="KW-0472">Membrane</keyword>
<organism evidence="3">
    <name type="scientific">Cymbidium ringspot virus</name>
    <name type="common">CymRSV</name>
    <dbReference type="NCBI Taxonomy" id="12144"/>
    <lineage>
        <taxon>Viruses</taxon>
        <taxon>Riboviria</taxon>
        <taxon>Orthornavirae</taxon>
        <taxon>Kitrinoviricota</taxon>
        <taxon>Tolucaviricetes</taxon>
        <taxon>Tolivirales</taxon>
        <taxon>Tombusviridae</taxon>
        <taxon>Procedovirinae</taxon>
        <taxon>Tombusvirus</taxon>
        <taxon>Tombusvirus cymbidii</taxon>
    </lineage>
</organism>
<dbReference type="Pfam" id="PF08500">
    <property type="entry name" value="Tombus_P33"/>
    <property type="match status" value="1"/>
</dbReference>
<organismHost>
    <name type="scientific">Trifolium repens</name>
    <name type="common">Creeping white clover</name>
    <dbReference type="NCBI Taxonomy" id="3899"/>
</organismHost>
<accession>A0A8E7IYQ4</accession>
<feature type="transmembrane region" description="Helical" evidence="1">
    <location>
        <begin position="132"/>
        <end position="154"/>
    </location>
</feature>
<proteinExistence type="predicted"/>